<dbReference type="AlphaFoldDB" id="A0A3M6QZV4"/>
<reference evidence="1 2" key="1">
    <citation type="submission" date="2018-10" db="EMBL/GenBank/DDBJ databases">
        <title>Draft genome of Cortibacter populi DSM10536.</title>
        <authorList>
            <person name="Bernier A.-M."/>
            <person name="Bernard K."/>
        </authorList>
    </citation>
    <scope>NUCLEOTIDE SEQUENCE [LARGE SCALE GENOMIC DNA]</scope>
    <source>
        <strain evidence="1 2">DSM 105136</strain>
    </source>
</reference>
<dbReference type="InterPro" id="IPR029063">
    <property type="entry name" value="SAM-dependent_MTases_sf"/>
</dbReference>
<name>A0A3M6QZV4_9BURK</name>
<evidence type="ECO:0000313" key="1">
    <source>
        <dbReference type="EMBL" id="RMX08540.1"/>
    </source>
</evidence>
<keyword evidence="2" id="KW-1185">Reference proteome</keyword>
<keyword evidence="1" id="KW-0489">Methyltransferase</keyword>
<dbReference type="Gene3D" id="3.40.50.150">
    <property type="entry name" value="Vaccinia Virus protein VP39"/>
    <property type="match status" value="1"/>
</dbReference>
<evidence type="ECO:0000313" key="2">
    <source>
        <dbReference type="Proteomes" id="UP000278006"/>
    </source>
</evidence>
<protein>
    <submittedName>
        <fullName evidence="1">Class I SAM-dependent methyltransferase</fullName>
    </submittedName>
</protein>
<gene>
    <name evidence="1" type="ORF">D8I35_05545</name>
</gene>
<sequence length="179" mass="20361">MVASVLDPCCGGRMMWFDPSDQRCLFGDVRDETVSVTDRSHQEDGKRVIEVHPDVRFDFRGMPFDDETFHLVVFDPPHLVRAGRRSWMAAKYGKLGADWRDDMRQGFAECFRVLRPHGVLIFKWNETQVPVAQVLSCTSEKPLFGHRSGKRSGTHWMTFIKGSAIKRTPPAPQPTTSPA</sequence>
<dbReference type="Proteomes" id="UP000278006">
    <property type="component" value="Unassembled WGS sequence"/>
</dbReference>
<dbReference type="OrthoDB" id="8781114at2"/>
<dbReference type="EMBL" id="RDQO01000001">
    <property type="protein sequence ID" value="RMX08540.1"/>
    <property type="molecule type" value="Genomic_DNA"/>
</dbReference>
<proteinExistence type="predicted"/>
<comment type="caution">
    <text evidence="1">The sequence shown here is derived from an EMBL/GenBank/DDBJ whole genome shotgun (WGS) entry which is preliminary data.</text>
</comment>
<dbReference type="GO" id="GO:0032259">
    <property type="term" value="P:methylation"/>
    <property type="evidence" value="ECO:0007669"/>
    <property type="project" value="UniProtKB-KW"/>
</dbReference>
<accession>A0A3M6QZV4</accession>
<organism evidence="1 2">
    <name type="scientific">Corticibacter populi</name>
    <dbReference type="NCBI Taxonomy" id="1550736"/>
    <lineage>
        <taxon>Bacteria</taxon>
        <taxon>Pseudomonadati</taxon>
        <taxon>Pseudomonadota</taxon>
        <taxon>Betaproteobacteria</taxon>
        <taxon>Burkholderiales</taxon>
        <taxon>Comamonadaceae</taxon>
        <taxon>Corticibacter</taxon>
    </lineage>
</organism>
<dbReference type="GO" id="GO:0008168">
    <property type="term" value="F:methyltransferase activity"/>
    <property type="evidence" value="ECO:0007669"/>
    <property type="project" value="UniProtKB-KW"/>
</dbReference>
<dbReference type="SUPFAM" id="SSF53335">
    <property type="entry name" value="S-adenosyl-L-methionine-dependent methyltransferases"/>
    <property type="match status" value="1"/>
</dbReference>
<keyword evidence="1" id="KW-0808">Transferase</keyword>